<evidence type="ECO:0000256" key="1">
    <source>
        <dbReference type="ARBA" id="ARBA00009477"/>
    </source>
</evidence>
<gene>
    <name evidence="6" type="ORF">D3871_07980</name>
</gene>
<dbReference type="InterPro" id="IPR058637">
    <property type="entry name" value="YknX-like_C"/>
</dbReference>
<dbReference type="Gene3D" id="2.40.420.20">
    <property type="match status" value="1"/>
</dbReference>
<organism evidence="6 7">
    <name type="scientific">Noviherbaspirillum saxi</name>
    <dbReference type="NCBI Taxonomy" id="2320863"/>
    <lineage>
        <taxon>Bacteria</taxon>
        <taxon>Pseudomonadati</taxon>
        <taxon>Pseudomonadota</taxon>
        <taxon>Betaproteobacteria</taxon>
        <taxon>Burkholderiales</taxon>
        <taxon>Oxalobacteraceae</taxon>
        <taxon>Noviherbaspirillum</taxon>
    </lineage>
</organism>
<keyword evidence="7" id="KW-1185">Reference proteome</keyword>
<evidence type="ECO:0000313" key="7">
    <source>
        <dbReference type="Proteomes" id="UP000265955"/>
    </source>
</evidence>
<dbReference type="Pfam" id="PF25917">
    <property type="entry name" value="BSH_RND"/>
    <property type="match status" value="1"/>
</dbReference>
<sequence length="444" mass="47063">MTKKSYATTIDLLIITNYPVSNILKDSKYRKPFSNSPNTKGKIVAALTNDLQLNSARVTFSRFGRLAAGTCTALVLLASCSKPVEKVEEVRPVRAMRVAADNMDMIAEFSGDVRARYESRLGFRVGGKIISRKVDIGSTVKRGQVLMQLDPQDLKLAQAQANAGMKAAESNRDLAKAELKRYQDLREKNFVSQAVLDSKETAFKAAQASYDQALAGYRNQSNQAGYTSLIADVDGVVTGIDAETGQVVAAGAPVVRVAQMGEKEIAIGIPEDKVDTLRKVNDVRVRVWARPDQIIPGKVREISPVADPSTRTYTAKVSIPSDAVGVKLGMTAYVAFAEKSANAGIKLPLTALHQDKSATAVWVVENGTVKLVPVQVAGNIGNEILVAGGVAPGQTIVTAGVNLLQPGQKVKILGDDLALAEKPNTNPASATGNGAGHANGGVAK</sequence>
<dbReference type="NCBIfam" id="TIGR01730">
    <property type="entry name" value="RND_mfp"/>
    <property type="match status" value="1"/>
</dbReference>
<dbReference type="PANTHER" id="PTHR30469">
    <property type="entry name" value="MULTIDRUG RESISTANCE PROTEIN MDTA"/>
    <property type="match status" value="1"/>
</dbReference>
<dbReference type="PANTHER" id="PTHR30469:SF15">
    <property type="entry name" value="HLYD FAMILY OF SECRETION PROTEINS"/>
    <property type="match status" value="1"/>
</dbReference>
<dbReference type="Gene3D" id="2.40.30.170">
    <property type="match status" value="1"/>
</dbReference>
<feature type="domain" description="CusB-like beta-barrel" evidence="4">
    <location>
        <begin position="267"/>
        <end position="339"/>
    </location>
</feature>
<dbReference type="InterPro" id="IPR058792">
    <property type="entry name" value="Beta-barrel_RND_2"/>
</dbReference>
<name>A0A3A3FWC4_9BURK</name>
<feature type="compositionally biased region" description="Gly residues" evidence="2">
    <location>
        <begin position="433"/>
        <end position="444"/>
    </location>
</feature>
<evidence type="ECO:0000313" key="6">
    <source>
        <dbReference type="EMBL" id="RJF98451.1"/>
    </source>
</evidence>
<feature type="domain" description="YknX-like C-terminal permuted SH3-like" evidence="5">
    <location>
        <begin position="345"/>
        <end position="412"/>
    </location>
</feature>
<dbReference type="InterPro" id="IPR006143">
    <property type="entry name" value="RND_pump_MFP"/>
</dbReference>
<dbReference type="AlphaFoldDB" id="A0A3A3FWC4"/>
<proteinExistence type="inferred from homology"/>
<dbReference type="OrthoDB" id="9806939at2"/>
<dbReference type="Proteomes" id="UP000265955">
    <property type="component" value="Unassembled WGS sequence"/>
</dbReference>
<dbReference type="Pfam" id="PF25954">
    <property type="entry name" value="Beta-barrel_RND_2"/>
    <property type="match status" value="1"/>
</dbReference>
<dbReference type="InterPro" id="IPR058625">
    <property type="entry name" value="MdtA-like_BSH"/>
</dbReference>
<dbReference type="EMBL" id="QYUO01000001">
    <property type="protein sequence ID" value="RJF98451.1"/>
    <property type="molecule type" value="Genomic_DNA"/>
</dbReference>
<protein>
    <submittedName>
        <fullName evidence="6">Efflux RND transporter periplasmic adaptor subunit</fullName>
    </submittedName>
</protein>
<dbReference type="GO" id="GO:0015562">
    <property type="term" value="F:efflux transmembrane transporter activity"/>
    <property type="evidence" value="ECO:0007669"/>
    <property type="project" value="TreeGrafter"/>
</dbReference>
<evidence type="ECO:0000259" key="4">
    <source>
        <dbReference type="Pfam" id="PF25954"/>
    </source>
</evidence>
<reference evidence="7" key="1">
    <citation type="submission" date="2018-09" db="EMBL/GenBank/DDBJ databases">
        <authorList>
            <person name="Zhu H."/>
        </authorList>
    </citation>
    <scope>NUCLEOTIDE SEQUENCE [LARGE SCALE GENOMIC DNA]</scope>
    <source>
        <strain evidence="7">K1R23-30</strain>
    </source>
</reference>
<dbReference type="Gene3D" id="2.40.50.100">
    <property type="match status" value="1"/>
</dbReference>
<feature type="region of interest" description="Disordered" evidence="2">
    <location>
        <begin position="423"/>
        <end position="444"/>
    </location>
</feature>
<dbReference type="SUPFAM" id="SSF111369">
    <property type="entry name" value="HlyD-like secretion proteins"/>
    <property type="match status" value="1"/>
</dbReference>
<comment type="similarity">
    <text evidence="1">Belongs to the membrane fusion protein (MFP) (TC 8.A.1) family.</text>
</comment>
<dbReference type="Gene3D" id="1.10.287.470">
    <property type="entry name" value="Helix hairpin bin"/>
    <property type="match status" value="1"/>
</dbReference>
<evidence type="ECO:0000259" key="3">
    <source>
        <dbReference type="Pfam" id="PF25917"/>
    </source>
</evidence>
<feature type="domain" description="Multidrug resistance protein MdtA-like barrel-sandwich hybrid" evidence="3">
    <location>
        <begin position="123"/>
        <end position="253"/>
    </location>
</feature>
<accession>A0A3A3FWC4</accession>
<comment type="caution">
    <text evidence="6">The sequence shown here is derived from an EMBL/GenBank/DDBJ whole genome shotgun (WGS) entry which is preliminary data.</text>
</comment>
<dbReference type="Pfam" id="PF25989">
    <property type="entry name" value="YknX_C"/>
    <property type="match status" value="1"/>
</dbReference>
<evidence type="ECO:0000256" key="2">
    <source>
        <dbReference type="SAM" id="MobiDB-lite"/>
    </source>
</evidence>
<dbReference type="GO" id="GO:1990281">
    <property type="term" value="C:efflux pump complex"/>
    <property type="evidence" value="ECO:0007669"/>
    <property type="project" value="TreeGrafter"/>
</dbReference>
<evidence type="ECO:0000259" key="5">
    <source>
        <dbReference type="Pfam" id="PF25989"/>
    </source>
</evidence>